<dbReference type="PANTHER" id="PTHR42988">
    <property type="entry name" value="PHOSPHOHYDROLASE"/>
    <property type="match status" value="1"/>
</dbReference>
<dbReference type="InterPro" id="IPR004843">
    <property type="entry name" value="Calcineurin-like_PHP"/>
</dbReference>
<evidence type="ECO:0000259" key="5">
    <source>
        <dbReference type="Pfam" id="PF00149"/>
    </source>
</evidence>
<proteinExistence type="inferred from homology"/>
<dbReference type="InterPro" id="IPR029052">
    <property type="entry name" value="Metallo-depent_PP-like"/>
</dbReference>
<dbReference type="Pfam" id="PF00149">
    <property type="entry name" value="Metallophos"/>
    <property type="match status" value="1"/>
</dbReference>
<evidence type="ECO:0000256" key="3">
    <source>
        <dbReference type="ARBA" id="ARBA00023004"/>
    </source>
</evidence>
<dbReference type="InterPro" id="IPR026575">
    <property type="entry name" value="GpdQ/CpdA-like"/>
</dbReference>
<dbReference type="NCBIfam" id="NF008359">
    <property type="entry name" value="PRK11148.1"/>
    <property type="match status" value="1"/>
</dbReference>
<evidence type="ECO:0000256" key="1">
    <source>
        <dbReference type="ARBA" id="ARBA00022723"/>
    </source>
</evidence>
<dbReference type="Proteomes" id="UP000034071">
    <property type="component" value="Chromosome"/>
</dbReference>
<dbReference type="Gene3D" id="3.60.21.10">
    <property type="match status" value="1"/>
</dbReference>
<evidence type="ECO:0000313" key="6">
    <source>
        <dbReference type="EMBL" id="AKE51509.1"/>
    </source>
</evidence>
<comment type="similarity">
    <text evidence="4">Belongs to the cyclic nucleotide phosphodiesterase class-III family.</text>
</comment>
<dbReference type="InterPro" id="IPR050884">
    <property type="entry name" value="CNP_phosphodiesterase-III"/>
</dbReference>
<dbReference type="PATRIC" id="fig|914150.5.peg.536"/>
<organism evidence="6 7">
    <name type="scientific">Kangiella geojedonensis</name>
    <dbReference type="NCBI Taxonomy" id="914150"/>
    <lineage>
        <taxon>Bacteria</taxon>
        <taxon>Pseudomonadati</taxon>
        <taxon>Pseudomonadota</taxon>
        <taxon>Gammaproteobacteria</taxon>
        <taxon>Kangiellales</taxon>
        <taxon>Kangiellaceae</taxon>
        <taxon>Kangiella</taxon>
    </lineage>
</organism>
<name>A0A0F6TQ49_9GAMM</name>
<protein>
    <submittedName>
        <fullName evidence="6">3',5'-cyclic adenosine monophosphate phosphodiesterase CpdA</fullName>
    </submittedName>
</protein>
<keyword evidence="2" id="KW-0378">Hydrolase</keyword>
<dbReference type="KEGG" id="kge:TQ33_0527"/>
<feature type="domain" description="Calcineurin-like phosphoesterase" evidence="5">
    <location>
        <begin position="15"/>
        <end position="205"/>
    </location>
</feature>
<evidence type="ECO:0000313" key="7">
    <source>
        <dbReference type="Proteomes" id="UP000034071"/>
    </source>
</evidence>
<dbReference type="HOGENOM" id="CLU_070320_0_0_6"/>
<keyword evidence="1" id="KW-0479">Metal-binding</keyword>
<dbReference type="PANTHER" id="PTHR42988:SF2">
    <property type="entry name" value="CYCLIC NUCLEOTIDE PHOSPHODIESTERASE CBUA0032-RELATED"/>
    <property type="match status" value="1"/>
</dbReference>
<dbReference type="CDD" id="cd07402">
    <property type="entry name" value="MPP_GpdQ"/>
    <property type="match status" value="1"/>
</dbReference>
<keyword evidence="3" id="KW-0408">Iron</keyword>
<sequence>MNQQQTRLFVGRSNMKILHLSDPHLFADDSSTLLGVNTNESLQAVLDDIRRRNITPDLFVVTGDISQDYTPESYQKFVDYLAPFNKPVLSLAGNHDERPKLKQYLSKSPFTTAEQMVTEHWQLLMLNSHVPGKVYGHLSEEELSWLESCLVDNRDLPTMVFTHHHPIPVGSHWLDQIGIENGQQLVNLLSQHSQVKMCAFGHVHQSTDRHHKHINYCSVPSTCVQFKKHSADFSASQEKPGYNLYDCTGDGQIIVNSFRVDNYLPSVNMAISGY</sequence>
<dbReference type="SUPFAM" id="SSF56300">
    <property type="entry name" value="Metallo-dependent phosphatases"/>
    <property type="match status" value="1"/>
</dbReference>
<dbReference type="STRING" id="914150.TQ33_0527"/>
<dbReference type="EMBL" id="CP010975">
    <property type="protein sequence ID" value="AKE51509.1"/>
    <property type="molecule type" value="Genomic_DNA"/>
</dbReference>
<dbReference type="GO" id="GO:0046872">
    <property type="term" value="F:metal ion binding"/>
    <property type="evidence" value="ECO:0007669"/>
    <property type="project" value="UniProtKB-KW"/>
</dbReference>
<dbReference type="AlphaFoldDB" id="A0A0F6TQ49"/>
<evidence type="ECO:0000256" key="2">
    <source>
        <dbReference type="ARBA" id="ARBA00022801"/>
    </source>
</evidence>
<dbReference type="GO" id="GO:0004112">
    <property type="term" value="F:cyclic-nucleotide phosphodiesterase activity"/>
    <property type="evidence" value="ECO:0007669"/>
    <property type="project" value="InterPro"/>
</dbReference>
<accession>A0A0F6TQ49</accession>
<reference evidence="6 7" key="1">
    <citation type="submission" date="2015-02" db="EMBL/GenBank/DDBJ databases">
        <title>Complete genome sequence of Kangiella geojedonensis strain YCS-5T.</title>
        <authorList>
            <person name="Kim K.M."/>
        </authorList>
    </citation>
    <scope>NUCLEOTIDE SEQUENCE [LARGE SCALE GENOMIC DNA]</scope>
    <source>
        <strain evidence="6 7">YCS-5</strain>
    </source>
</reference>
<keyword evidence="7" id="KW-1185">Reference proteome</keyword>
<evidence type="ECO:0000256" key="4">
    <source>
        <dbReference type="ARBA" id="ARBA00025742"/>
    </source>
</evidence>
<gene>
    <name evidence="6" type="ORF">TQ33_0527</name>
</gene>